<evidence type="ECO:0000256" key="2">
    <source>
        <dbReference type="ARBA" id="ARBA00022741"/>
    </source>
</evidence>
<dbReference type="InterPro" id="IPR048764">
    <property type="entry name" value="PylC_N"/>
</dbReference>
<dbReference type="KEGG" id="nfn:NFRAN_0023"/>
<dbReference type="AlphaFoldDB" id="A0A484I3K6"/>
<dbReference type="PROSITE" id="PS50975">
    <property type="entry name" value="ATP_GRASP"/>
    <property type="match status" value="1"/>
</dbReference>
<evidence type="ECO:0000256" key="4">
    <source>
        <dbReference type="PROSITE-ProRule" id="PRU00409"/>
    </source>
</evidence>
<dbReference type="PANTHER" id="PTHR43585">
    <property type="entry name" value="FUMIPYRROLE BIOSYNTHESIS PROTEIN C"/>
    <property type="match status" value="1"/>
</dbReference>
<dbReference type="NCBIfam" id="NF009402">
    <property type="entry name" value="PRK12767.1-1"/>
    <property type="match status" value="1"/>
</dbReference>
<dbReference type="InterPro" id="IPR011761">
    <property type="entry name" value="ATP-grasp"/>
</dbReference>
<dbReference type="InterPro" id="IPR052032">
    <property type="entry name" value="ATP-dep_AA_Ligase"/>
</dbReference>
<feature type="domain" description="ATP-grasp" evidence="5">
    <location>
        <begin position="128"/>
        <end position="308"/>
    </location>
</feature>
<dbReference type="EMBL" id="LR216287">
    <property type="protein sequence ID" value="VFJ12344.1"/>
    <property type="molecule type" value="Genomic_DNA"/>
</dbReference>
<evidence type="ECO:0000313" key="7">
    <source>
        <dbReference type="Proteomes" id="UP000294299"/>
    </source>
</evidence>
<protein>
    <submittedName>
        <fullName evidence="6">Carbamoyl phosphate synthase-like protein</fullName>
    </submittedName>
</protein>
<dbReference type="Pfam" id="PF21360">
    <property type="entry name" value="PylC-like_N"/>
    <property type="match status" value="1"/>
</dbReference>
<dbReference type="Gene3D" id="3.40.50.20">
    <property type="match status" value="1"/>
</dbReference>
<accession>A0A484I3K6</accession>
<evidence type="ECO:0000256" key="1">
    <source>
        <dbReference type="ARBA" id="ARBA00022598"/>
    </source>
</evidence>
<dbReference type="Proteomes" id="UP000294299">
    <property type="component" value="Chromosome NFRAN"/>
</dbReference>
<dbReference type="InterPro" id="IPR013815">
    <property type="entry name" value="ATP_grasp_subdomain_1"/>
</dbReference>
<dbReference type="Pfam" id="PF15632">
    <property type="entry name" value="ATPgrasp_Ter"/>
    <property type="match status" value="1"/>
</dbReference>
<gene>
    <name evidence="6" type="ORF">NFRAN_0023</name>
</gene>
<dbReference type="RefSeq" id="WP_134482509.1">
    <property type="nucleotide sequence ID" value="NZ_LR216287.1"/>
</dbReference>
<keyword evidence="3 4" id="KW-0067">ATP-binding</keyword>
<keyword evidence="7" id="KW-1185">Reference proteome</keyword>
<dbReference type="Gene3D" id="3.30.470.20">
    <property type="entry name" value="ATP-grasp fold, B domain"/>
    <property type="match status" value="1"/>
</dbReference>
<keyword evidence="2 4" id="KW-0547">Nucleotide-binding</keyword>
<dbReference type="GO" id="GO:0016874">
    <property type="term" value="F:ligase activity"/>
    <property type="evidence" value="ECO:0007669"/>
    <property type="project" value="UniProtKB-KW"/>
</dbReference>
<evidence type="ECO:0000313" key="6">
    <source>
        <dbReference type="EMBL" id="VFJ12344.1"/>
    </source>
</evidence>
<dbReference type="OrthoDB" id="11959at2157"/>
<proteinExistence type="predicted"/>
<keyword evidence="1" id="KW-0436">Ligase</keyword>
<sequence>MKNIHTLVTSTGGIVAQGIIKSLKYHNLYKKKSDHLYKIIGTDITYESAGLYRVDRFSIIKKPSDPDYLKRMIDVCIENKVQILFIGSDIELQILSEYKDEIENKTGAKVISNQQGIVNMCRDKYLTNEFLSKNNLNGIPTCLPGDLESFLEQERYPLVVKPREGFGSKLFHVVNNRNELDFAISTIENAKWKPMIQKYLENDSKEYTTGITMDKDGKGIMSSITMRKVLKHGQTYKAFIDVFPKVTKVCNKIATFLKAFGPINIQSRIDNDDNQVKIIEINPRFSATCPMRTVAGINEPDIIVRNVLFNEKIKIDKYRHLVCMRYWNETYLDKKEMEIVKSKKSNIKKMESKIFDYF</sequence>
<dbReference type="SUPFAM" id="SSF56059">
    <property type="entry name" value="Glutathione synthetase ATP-binding domain-like"/>
    <property type="match status" value="1"/>
</dbReference>
<dbReference type="PANTHER" id="PTHR43585:SF2">
    <property type="entry name" value="ATP-GRASP ENZYME FSQD"/>
    <property type="match status" value="1"/>
</dbReference>
<dbReference type="Gene3D" id="3.30.1490.20">
    <property type="entry name" value="ATP-grasp fold, A domain"/>
    <property type="match status" value="1"/>
</dbReference>
<dbReference type="GeneID" id="39419633"/>
<organism evidence="6 7">
    <name type="scientific">Candidatus Nitrosocosmicus franklandianus</name>
    <dbReference type="NCBI Taxonomy" id="1798806"/>
    <lineage>
        <taxon>Archaea</taxon>
        <taxon>Nitrososphaerota</taxon>
        <taxon>Nitrososphaeria</taxon>
        <taxon>Nitrososphaerales</taxon>
        <taxon>Nitrososphaeraceae</taxon>
        <taxon>Candidatus Nitrosocosmicus</taxon>
    </lineage>
</organism>
<dbReference type="GO" id="GO:0005524">
    <property type="term" value="F:ATP binding"/>
    <property type="evidence" value="ECO:0007669"/>
    <property type="project" value="UniProtKB-UniRule"/>
</dbReference>
<name>A0A484I3K6_9ARCH</name>
<reference evidence="6 7" key="1">
    <citation type="submission" date="2019-02" db="EMBL/GenBank/DDBJ databases">
        <authorList>
            <person name="Lehtovirta-Morley E L."/>
        </authorList>
    </citation>
    <scope>NUCLEOTIDE SEQUENCE [LARGE SCALE GENOMIC DNA]</scope>
    <source>
        <strain evidence="6">NFRAN1</strain>
    </source>
</reference>
<evidence type="ECO:0000259" key="5">
    <source>
        <dbReference type="PROSITE" id="PS50975"/>
    </source>
</evidence>
<evidence type="ECO:0000256" key="3">
    <source>
        <dbReference type="ARBA" id="ARBA00022840"/>
    </source>
</evidence>
<dbReference type="GO" id="GO:0046872">
    <property type="term" value="F:metal ion binding"/>
    <property type="evidence" value="ECO:0007669"/>
    <property type="project" value="InterPro"/>
</dbReference>